<name>A0A8D9B2G0_9HEMI</name>
<dbReference type="AlphaFoldDB" id="A0A8D9B2G0"/>
<keyword evidence="1" id="KW-0732">Signal</keyword>
<protein>
    <submittedName>
        <fullName evidence="2">Uncharacterized protein</fullName>
    </submittedName>
</protein>
<evidence type="ECO:0000256" key="1">
    <source>
        <dbReference type="SAM" id="SignalP"/>
    </source>
</evidence>
<dbReference type="EMBL" id="HBUF01603837">
    <property type="protein sequence ID" value="CAG6776960.1"/>
    <property type="molecule type" value="Transcribed_RNA"/>
</dbReference>
<proteinExistence type="predicted"/>
<feature type="chain" id="PRO_5034379857" evidence="1">
    <location>
        <begin position="25"/>
        <end position="149"/>
    </location>
</feature>
<reference evidence="2" key="1">
    <citation type="submission" date="2021-05" db="EMBL/GenBank/DDBJ databases">
        <authorList>
            <person name="Alioto T."/>
            <person name="Alioto T."/>
            <person name="Gomez Garrido J."/>
        </authorList>
    </citation>
    <scope>NUCLEOTIDE SEQUENCE</scope>
</reference>
<evidence type="ECO:0000313" key="2">
    <source>
        <dbReference type="EMBL" id="CAG6776960.1"/>
    </source>
</evidence>
<sequence>MRLVRCYVWSVLLYGMESWILTQALEKKIEALEMYIYRRILKISYLAHVIHVTNVEVLRKMSKQTELFQIISKTLEYYGHMNRHPDKYHLFQLVLKGQIEGRRGRGRRRLSWEADLRRWYNINTIELRDSTTNKDSIQMMIAQLRSEMA</sequence>
<feature type="signal peptide" evidence="1">
    <location>
        <begin position="1"/>
        <end position="24"/>
    </location>
</feature>
<organism evidence="2">
    <name type="scientific">Cacopsylla melanoneura</name>
    <dbReference type="NCBI Taxonomy" id="428564"/>
    <lineage>
        <taxon>Eukaryota</taxon>
        <taxon>Metazoa</taxon>
        <taxon>Ecdysozoa</taxon>
        <taxon>Arthropoda</taxon>
        <taxon>Hexapoda</taxon>
        <taxon>Insecta</taxon>
        <taxon>Pterygota</taxon>
        <taxon>Neoptera</taxon>
        <taxon>Paraneoptera</taxon>
        <taxon>Hemiptera</taxon>
        <taxon>Sternorrhyncha</taxon>
        <taxon>Psylloidea</taxon>
        <taxon>Psyllidae</taxon>
        <taxon>Psyllinae</taxon>
        <taxon>Cacopsylla</taxon>
    </lineage>
</organism>
<accession>A0A8D9B2G0</accession>